<reference evidence="1 2" key="1">
    <citation type="submission" date="2015-01" db="EMBL/GenBank/DDBJ databases">
        <title>Evolution of Trichinella species and genotypes.</title>
        <authorList>
            <person name="Korhonen P.K."/>
            <person name="Edoardo P."/>
            <person name="Giuseppe L.R."/>
            <person name="Gasser R.B."/>
        </authorList>
    </citation>
    <scope>NUCLEOTIDE SEQUENCE [LARGE SCALE GENOMIC DNA]</scope>
    <source>
        <strain evidence="1">ISS120</strain>
    </source>
</reference>
<protein>
    <submittedName>
        <fullName evidence="1">Uncharacterized protein</fullName>
    </submittedName>
</protein>
<sequence>MESMDTSMDSRGTSDADDEEVSISLLFYLEMTALI</sequence>
<comment type="caution">
    <text evidence="1">The sequence shown here is derived from an EMBL/GenBank/DDBJ whole genome shotgun (WGS) entry which is preliminary data.</text>
</comment>
<evidence type="ECO:0000313" key="2">
    <source>
        <dbReference type="Proteomes" id="UP000054653"/>
    </source>
</evidence>
<dbReference type="EMBL" id="JYDI01000217">
    <property type="protein sequence ID" value="KRY48153.1"/>
    <property type="molecule type" value="Genomic_DNA"/>
</dbReference>
<organism evidence="1 2">
    <name type="scientific">Trichinella britovi</name>
    <name type="common">Parasitic roundworm</name>
    <dbReference type="NCBI Taxonomy" id="45882"/>
    <lineage>
        <taxon>Eukaryota</taxon>
        <taxon>Metazoa</taxon>
        <taxon>Ecdysozoa</taxon>
        <taxon>Nematoda</taxon>
        <taxon>Enoplea</taxon>
        <taxon>Dorylaimia</taxon>
        <taxon>Trichinellida</taxon>
        <taxon>Trichinellidae</taxon>
        <taxon>Trichinella</taxon>
    </lineage>
</organism>
<keyword evidence="2" id="KW-1185">Reference proteome</keyword>
<proteinExistence type="predicted"/>
<evidence type="ECO:0000313" key="1">
    <source>
        <dbReference type="EMBL" id="KRY48153.1"/>
    </source>
</evidence>
<gene>
    <name evidence="1" type="ORF">T03_9134</name>
</gene>
<accession>A0A0V1CFW2</accession>
<dbReference type="AlphaFoldDB" id="A0A0V1CFW2"/>
<dbReference type="Proteomes" id="UP000054653">
    <property type="component" value="Unassembled WGS sequence"/>
</dbReference>
<name>A0A0V1CFW2_TRIBR</name>